<accession>A0A6J7XWQ3</accession>
<evidence type="ECO:0000313" key="1">
    <source>
        <dbReference type="EMBL" id="CAB5238836.1"/>
    </source>
</evidence>
<gene>
    <name evidence="1" type="ORF">UFOVP230_25</name>
</gene>
<protein>
    <submittedName>
        <fullName evidence="1">Uncharacterized protein</fullName>
    </submittedName>
</protein>
<organism evidence="1">
    <name type="scientific">uncultured Caudovirales phage</name>
    <dbReference type="NCBI Taxonomy" id="2100421"/>
    <lineage>
        <taxon>Viruses</taxon>
        <taxon>Duplodnaviria</taxon>
        <taxon>Heunggongvirae</taxon>
        <taxon>Uroviricota</taxon>
        <taxon>Caudoviricetes</taxon>
        <taxon>Peduoviridae</taxon>
        <taxon>Maltschvirus</taxon>
        <taxon>Maltschvirus maltsch</taxon>
    </lineage>
</organism>
<dbReference type="EMBL" id="LR798463">
    <property type="protein sequence ID" value="CAB5238836.1"/>
    <property type="molecule type" value="Genomic_DNA"/>
</dbReference>
<reference evidence="1" key="1">
    <citation type="submission" date="2020-05" db="EMBL/GenBank/DDBJ databases">
        <authorList>
            <person name="Chiriac C."/>
            <person name="Salcher M."/>
            <person name="Ghai R."/>
            <person name="Kavagutti S V."/>
        </authorList>
    </citation>
    <scope>NUCLEOTIDE SEQUENCE</scope>
</reference>
<name>A0A6J7XWQ3_9CAUD</name>
<sequence>MIPLTELQIKALHKYISDTITDKWRVDENPKPFMVEFARAIERAHGIGA</sequence>
<proteinExistence type="predicted"/>